<reference evidence="2" key="1">
    <citation type="journal article" date="2020" name="mSystems">
        <title>Genome- and Community-Level Interaction Insights into Carbon Utilization and Element Cycling Functions of Hydrothermarchaeota in Hydrothermal Sediment.</title>
        <authorList>
            <person name="Zhou Z."/>
            <person name="Liu Y."/>
            <person name="Xu W."/>
            <person name="Pan J."/>
            <person name="Luo Z.H."/>
            <person name="Li M."/>
        </authorList>
    </citation>
    <scope>NUCLEOTIDE SEQUENCE [LARGE SCALE GENOMIC DNA]</scope>
    <source>
        <strain evidence="2">SpSt-1065</strain>
    </source>
</reference>
<feature type="domain" description="FAD-binding" evidence="1">
    <location>
        <begin position="7"/>
        <end position="175"/>
    </location>
</feature>
<dbReference type="EMBL" id="DRWX01000369">
    <property type="protein sequence ID" value="HHM97144.1"/>
    <property type="molecule type" value="Genomic_DNA"/>
</dbReference>
<sequence>MKELGRFDAIIVGARIAGTITAAALARLGWNVLIVDRARFPSSTLSTHLFFSDTLRVLRELDLVEPILAVDAPRLRWLRFPYVAARFPQHEGFDFALCIRREVLDTLLVEQLRSRAGVTLLTQATVKAVVRSQARISGVVIDDGCQRWTARAPLVIGADGRNSIIARSVGAGIESRVPPLFAWYYTYFVGVPIDPEPAALAFRGDYPELGAEYAAAFLFPCDGGLTLVGYGVEHRAFAAFRTDVRRHFFNGLRRIPDAWERVTSARQVAPIRGTGQLPNFLRQASGPGWALVGDAGCHKDPHTVQGMGDAARSAWLLAQELARSDPEDPALDQALARYARKRDQDLRPMYDFTTFQLRSRVPEDVWEQFEARTRVDPKLAELRVAAMVHAVHPAVLYTPERVQAIAAGSSLDASDTG</sequence>
<evidence type="ECO:0000259" key="1">
    <source>
        <dbReference type="Pfam" id="PF01494"/>
    </source>
</evidence>
<dbReference type="AlphaFoldDB" id="A0A7C5RU23"/>
<dbReference type="PANTHER" id="PTHR42685">
    <property type="entry name" value="GERANYLGERANYL DIPHOSPHATE REDUCTASE"/>
    <property type="match status" value="1"/>
</dbReference>
<comment type="caution">
    <text evidence="2">The sequence shown here is derived from an EMBL/GenBank/DDBJ whole genome shotgun (WGS) entry which is preliminary data.</text>
</comment>
<dbReference type="InterPro" id="IPR002938">
    <property type="entry name" value="FAD-bd"/>
</dbReference>
<name>A0A7C5RU23_THERO</name>
<proteinExistence type="predicted"/>
<dbReference type="SUPFAM" id="SSF51905">
    <property type="entry name" value="FAD/NAD(P)-binding domain"/>
    <property type="match status" value="1"/>
</dbReference>
<dbReference type="InterPro" id="IPR036188">
    <property type="entry name" value="FAD/NAD-bd_sf"/>
</dbReference>
<evidence type="ECO:0000313" key="2">
    <source>
        <dbReference type="EMBL" id="HHM97144.1"/>
    </source>
</evidence>
<dbReference type="PRINTS" id="PR00420">
    <property type="entry name" value="RNGMNOXGNASE"/>
</dbReference>
<dbReference type="PANTHER" id="PTHR42685:SF22">
    <property type="entry name" value="CONDITIONED MEDIUM FACTOR RECEPTOR 1"/>
    <property type="match status" value="1"/>
</dbReference>
<accession>A0A7C5RU23</accession>
<organism evidence="2">
    <name type="scientific">Thermomicrobium roseum</name>
    <dbReference type="NCBI Taxonomy" id="500"/>
    <lineage>
        <taxon>Bacteria</taxon>
        <taxon>Pseudomonadati</taxon>
        <taxon>Thermomicrobiota</taxon>
        <taxon>Thermomicrobia</taxon>
        <taxon>Thermomicrobiales</taxon>
        <taxon>Thermomicrobiaceae</taxon>
        <taxon>Thermomicrobium</taxon>
    </lineage>
</organism>
<protein>
    <submittedName>
        <fullName evidence="2">NAD(P)/FAD-dependent oxidoreductase</fullName>
    </submittedName>
</protein>
<dbReference type="Gene3D" id="3.50.50.60">
    <property type="entry name" value="FAD/NAD(P)-binding domain"/>
    <property type="match status" value="1"/>
</dbReference>
<gene>
    <name evidence="2" type="ORF">ENM21_08060</name>
</gene>
<dbReference type="InterPro" id="IPR050407">
    <property type="entry name" value="Geranylgeranyl_reductase"/>
</dbReference>
<dbReference type="GO" id="GO:0071949">
    <property type="term" value="F:FAD binding"/>
    <property type="evidence" value="ECO:0007669"/>
    <property type="project" value="InterPro"/>
</dbReference>
<dbReference type="Pfam" id="PF01494">
    <property type="entry name" value="FAD_binding_3"/>
    <property type="match status" value="1"/>
</dbReference>